<dbReference type="SFLD" id="SFLDG00363">
    <property type="entry name" value="AMPS_(cytGST):_Alpha-__Mu-__Pi"/>
    <property type="match status" value="1"/>
</dbReference>
<dbReference type="PROSITE" id="PS50405">
    <property type="entry name" value="GST_CTER"/>
    <property type="match status" value="1"/>
</dbReference>
<dbReference type="OrthoDB" id="414243at2759"/>
<sequence length="209" mass="23410">MTFPKFKLTYWDAKIRAEPIRLAFAINGIPFEDERVSREHFAAELKQSAPFGQVPILTVDDKLVLAQSTAILRYVGKIGPVKLYPEDPIKAIIADQLISHVQDIESALGAAFVFTDLQQRDAYRANLTANVLPTRLKQLDEFIAQHVSQSDEITIGDLYVYQLNTGFLTTTGFAFTGQPKNSVAGFEHIQKVVEKVKSHPAVAEWEARH</sequence>
<dbReference type="FunFam" id="3.40.30.10:FF:000608">
    <property type="entry name" value="Glutathione S-Transferase"/>
    <property type="match status" value="1"/>
</dbReference>
<dbReference type="Gene3D" id="3.40.30.10">
    <property type="entry name" value="Glutaredoxin"/>
    <property type="match status" value="1"/>
</dbReference>
<dbReference type="InterPro" id="IPR004045">
    <property type="entry name" value="Glutathione_S-Trfase_N"/>
</dbReference>
<organism evidence="3 4">
    <name type="scientific">Chytriomyces confervae</name>
    <dbReference type="NCBI Taxonomy" id="246404"/>
    <lineage>
        <taxon>Eukaryota</taxon>
        <taxon>Fungi</taxon>
        <taxon>Fungi incertae sedis</taxon>
        <taxon>Chytridiomycota</taxon>
        <taxon>Chytridiomycota incertae sedis</taxon>
        <taxon>Chytridiomycetes</taxon>
        <taxon>Chytridiales</taxon>
        <taxon>Chytriomycetaceae</taxon>
        <taxon>Chytriomyces</taxon>
    </lineage>
</organism>
<feature type="domain" description="GST N-terminal" evidence="1">
    <location>
        <begin position="4"/>
        <end position="83"/>
    </location>
</feature>
<dbReference type="GO" id="GO:0006749">
    <property type="term" value="P:glutathione metabolic process"/>
    <property type="evidence" value="ECO:0007669"/>
    <property type="project" value="TreeGrafter"/>
</dbReference>
<accession>A0A507FFU2</accession>
<dbReference type="CDD" id="cd03039">
    <property type="entry name" value="GST_N_Sigma_like"/>
    <property type="match status" value="1"/>
</dbReference>
<proteinExistence type="predicted"/>
<dbReference type="InterPro" id="IPR040079">
    <property type="entry name" value="Glutathione_S-Trfase"/>
</dbReference>
<evidence type="ECO:0000259" key="2">
    <source>
        <dbReference type="PROSITE" id="PS50405"/>
    </source>
</evidence>
<dbReference type="Proteomes" id="UP000320333">
    <property type="component" value="Unassembled WGS sequence"/>
</dbReference>
<dbReference type="Gene3D" id="1.20.1050.10">
    <property type="match status" value="1"/>
</dbReference>
<evidence type="ECO:0008006" key="5">
    <source>
        <dbReference type="Google" id="ProtNLM"/>
    </source>
</evidence>
<dbReference type="SFLD" id="SFLDS00019">
    <property type="entry name" value="Glutathione_Transferase_(cytos"/>
    <property type="match status" value="1"/>
</dbReference>
<dbReference type="SUPFAM" id="SSF52833">
    <property type="entry name" value="Thioredoxin-like"/>
    <property type="match status" value="1"/>
</dbReference>
<dbReference type="STRING" id="246404.A0A507FFU2"/>
<dbReference type="EMBL" id="QEAP01000090">
    <property type="protein sequence ID" value="TPX75209.1"/>
    <property type="molecule type" value="Genomic_DNA"/>
</dbReference>
<dbReference type="GO" id="GO:0004364">
    <property type="term" value="F:glutathione transferase activity"/>
    <property type="evidence" value="ECO:0007669"/>
    <property type="project" value="TreeGrafter"/>
</dbReference>
<evidence type="ECO:0000313" key="4">
    <source>
        <dbReference type="Proteomes" id="UP000320333"/>
    </source>
</evidence>
<name>A0A507FFU2_9FUNG</name>
<dbReference type="PANTHER" id="PTHR11571">
    <property type="entry name" value="GLUTATHIONE S-TRANSFERASE"/>
    <property type="match status" value="1"/>
</dbReference>
<dbReference type="InterPro" id="IPR004046">
    <property type="entry name" value="GST_C"/>
</dbReference>
<dbReference type="SUPFAM" id="SSF47616">
    <property type="entry name" value="GST C-terminal domain-like"/>
    <property type="match status" value="1"/>
</dbReference>
<dbReference type="InterPro" id="IPR036282">
    <property type="entry name" value="Glutathione-S-Trfase_C_sf"/>
</dbReference>
<dbReference type="SFLD" id="SFLDG01205">
    <property type="entry name" value="AMPS.1"/>
    <property type="match status" value="1"/>
</dbReference>
<dbReference type="InterPro" id="IPR010987">
    <property type="entry name" value="Glutathione-S-Trfase_C-like"/>
</dbReference>
<feature type="domain" description="GST C-terminal" evidence="2">
    <location>
        <begin position="87"/>
        <end position="209"/>
    </location>
</feature>
<evidence type="ECO:0000313" key="3">
    <source>
        <dbReference type="EMBL" id="TPX75209.1"/>
    </source>
</evidence>
<evidence type="ECO:0000259" key="1">
    <source>
        <dbReference type="PROSITE" id="PS50404"/>
    </source>
</evidence>
<keyword evidence="4" id="KW-1185">Reference proteome</keyword>
<protein>
    <recommendedName>
        <fullName evidence="5">Glutathione transferase</fullName>
    </recommendedName>
</protein>
<reference evidence="3 4" key="1">
    <citation type="journal article" date="2019" name="Sci. Rep.">
        <title>Comparative genomics of chytrid fungi reveal insights into the obligate biotrophic and pathogenic lifestyle of Synchytrium endobioticum.</title>
        <authorList>
            <person name="van de Vossenberg B.T.L.H."/>
            <person name="Warris S."/>
            <person name="Nguyen H.D.T."/>
            <person name="van Gent-Pelzer M.P.E."/>
            <person name="Joly D.L."/>
            <person name="van de Geest H.C."/>
            <person name="Bonants P.J.M."/>
            <person name="Smith D.S."/>
            <person name="Levesque C.A."/>
            <person name="van der Lee T.A.J."/>
        </authorList>
    </citation>
    <scope>NUCLEOTIDE SEQUENCE [LARGE SCALE GENOMIC DNA]</scope>
    <source>
        <strain evidence="3 4">CBS 675.73</strain>
    </source>
</reference>
<gene>
    <name evidence="3" type="ORF">CcCBS67573_g03521</name>
</gene>
<dbReference type="InterPro" id="IPR036249">
    <property type="entry name" value="Thioredoxin-like_sf"/>
</dbReference>
<dbReference type="AlphaFoldDB" id="A0A507FFU2"/>
<dbReference type="Pfam" id="PF02798">
    <property type="entry name" value="GST_N"/>
    <property type="match status" value="1"/>
</dbReference>
<dbReference type="Pfam" id="PF14497">
    <property type="entry name" value="GST_C_3"/>
    <property type="match status" value="1"/>
</dbReference>
<dbReference type="PROSITE" id="PS50404">
    <property type="entry name" value="GST_NTER"/>
    <property type="match status" value="1"/>
</dbReference>
<comment type="caution">
    <text evidence="3">The sequence shown here is derived from an EMBL/GenBank/DDBJ whole genome shotgun (WGS) entry which is preliminary data.</text>
</comment>
<dbReference type="PANTHER" id="PTHR11571:SF252">
    <property type="entry name" value="GLUTATHIONE S-TRANSFERASE"/>
    <property type="match status" value="1"/>
</dbReference>
<dbReference type="InterPro" id="IPR050213">
    <property type="entry name" value="GST_superfamily"/>
</dbReference>